<reference evidence="3" key="1">
    <citation type="submission" date="2015-12" db="EMBL/GenBank/DDBJ databases">
        <title>Genome sequence of a biocontrol rhizobacterium Chryseobacterium kwangjuense strain KJ1R5 isolated from pepper (Capsicum annuum L.).</title>
        <authorList>
            <person name="Jeong J.-J."/>
            <person name="Park H."/>
            <person name="Mannaa M."/>
            <person name="Sang M.K."/>
            <person name="Choi I.-G."/>
            <person name="Kim K.D."/>
        </authorList>
    </citation>
    <scope>NUCLEOTIDE SEQUENCE [LARGE SCALE GENOMIC DNA]</scope>
    <source>
        <strain evidence="3">KJ1R5</strain>
    </source>
</reference>
<dbReference type="OrthoDB" id="1271224at2"/>
<evidence type="ECO:0000313" key="4">
    <source>
        <dbReference type="Proteomes" id="UP001634154"/>
    </source>
</evidence>
<organism evidence="1 3">
    <name type="scientific">Chryseobacterium kwangjuense</name>
    <dbReference type="NCBI Taxonomy" id="267125"/>
    <lineage>
        <taxon>Bacteria</taxon>
        <taxon>Pseudomonadati</taxon>
        <taxon>Bacteroidota</taxon>
        <taxon>Flavobacteriia</taxon>
        <taxon>Flavobacteriales</taxon>
        <taxon>Weeksellaceae</taxon>
        <taxon>Chryseobacterium group</taxon>
        <taxon>Chryseobacterium</taxon>
    </lineage>
</organism>
<reference evidence="2 4" key="4">
    <citation type="submission" date="2024-12" db="EMBL/GenBank/DDBJ databases">
        <title>Draft genome sequence of Chryseobacterium kwangjuense AG447.</title>
        <authorList>
            <person name="Cheptsov V.S."/>
            <person name="Belov A."/>
            <person name="Zavarzina A.G."/>
        </authorList>
    </citation>
    <scope>NUCLEOTIDE SEQUENCE [LARGE SCALE GENOMIC DNA]</scope>
    <source>
        <strain evidence="2 4">AG447</strain>
    </source>
</reference>
<dbReference type="EMBL" id="JBJXVJ010000004">
    <property type="protein sequence ID" value="MFN1218773.1"/>
    <property type="molecule type" value="Genomic_DNA"/>
</dbReference>
<reference evidence="1" key="2">
    <citation type="submission" date="2015-12" db="EMBL/GenBank/DDBJ databases">
        <authorList>
            <person name="Shamseldin A."/>
            <person name="Moawad H."/>
            <person name="Abd El-Rahim W.M."/>
            <person name="Sadowsky M.J."/>
        </authorList>
    </citation>
    <scope>NUCLEOTIDE SEQUENCE</scope>
    <source>
        <strain evidence="1">KJ1R5</strain>
    </source>
</reference>
<keyword evidence="4" id="KW-1185">Reference proteome</keyword>
<dbReference type="Proteomes" id="UP001634154">
    <property type="component" value="Unassembled WGS sequence"/>
</dbReference>
<sequence length="99" mass="11477">MENMLQNMDLIHRYLSAGITNQFGFSMDLEGEYTFAQNIVSKKMIIATTFTSKILSNPQLKLFLSALISEINHGKCTFDIIRERIKYFEKIPLNEKKIV</sequence>
<protein>
    <submittedName>
        <fullName evidence="1">Uncharacterized protein</fullName>
    </submittedName>
</protein>
<dbReference type="AlphaFoldDB" id="A0A135W8E5"/>
<reference evidence="1 3" key="3">
    <citation type="journal article" date="2016" name="Genome Announc.">
        <title>Draft Genome Sequence of a Biocontrol Rhizobacterium, Chryseobacterium kwangjuense Strain KJ1R5, Isolated from Pepper (Capsicum annuum).</title>
        <authorList>
            <person name="Jeong J.J."/>
            <person name="Park H."/>
            <person name="Park B.H."/>
            <person name="Mannaa M."/>
            <person name="Sang M.K."/>
            <person name="Choi I.G."/>
            <person name="Kim K.D."/>
        </authorList>
    </citation>
    <scope>NUCLEOTIDE SEQUENCE [LARGE SCALE GENOMIC DNA]</scope>
    <source>
        <strain evidence="1 3">KJ1R5</strain>
    </source>
</reference>
<name>A0A135W8E5_9FLAO</name>
<comment type="caution">
    <text evidence="1">The sequence shown here is derived from an EMBL/GenBank/DDBJ whole genome shotgun (WGS) entry which is preliminary data.</text>
</comment>
<evidence type="ECO:0000313" key="3">
    <source>
        <dbReference type="Proteomes" id="UP000070513"/>
    </source>
</evidence>
<dbReference type="RefSeq" id="WP_062652374.1">
    <property type="nucleotide sequence ID" value="NZ_JBJXVJ010000004.1"/>
</dbReference>
<evidence type="ECO:0000313" key="2">
    <source>
        <dbReference type="EMBL" id="MFN1218773.1"/>
    </source>
</evidence>
<dbReference type="Proteomes" id="UP000070513">
    <property type="component" value="Unassembled WGS sequence"/>
</dbReference>
<dbReference type="EMBL" id="LPUR01000016">
    <property type="protein sequence ID" value="KXH81193.1"/>
    <property type="molecule type" value="Genomic_DNA"/>
</dbReference>
<proteinExistence type="predicted"/>
<accession>A0A135W8E5</accession>
<gene>
    <name evidence="2" type="ORF">ACKW6Q_17545</name>
    <name evidence="1" type="ORF">AU378_15860</name>
</gene>
<evidence type="ECO:0000313" key="1">
    <source>
        <dbReference type="EMBL" id="KXH81193.1"/>
    </source>
</evidence>